<organism evidence="2 3">
    <name type="scientific">Ruminococcus flavefaciens</name>
    <dbReference type="NCBI Taxonomy" id="1265"/>
    <lineage>
        <taxon>Bacteria</taxon>
        <taxon>Bacillati</taxon>
        <taxon>Bacillota</taxon>
        <taxon>Clostridia</taxon>
        <taxon>Eubacteriales</taxon>
        <taxon>Oscillospiraceae</taxon>
        <taxon>Ruminococcus</taxon>
    </lineage>
</organism>
<sequence length="187" mass="20653">MDNSRMSTADMLQYCNEALAWDDFGPIDIFFFESVKKILLGQCSAFEEPEAYTDDLMGIERPVRDVELEPEYGNYADIYYGEEGDEEIPDYSRSDEDVAFSADIFGDGFFAEPEQAADGGAAAEAEPEPEAVEEAAEEKAAEEKAAEDKSVKKQTKKPAKKNAKKSAKTADSDKHEEKKDGGFTVSL</sequence>
<feature type="compositionally biased region" description="Low complexity" evidence="1">
    <location>
        <begin position="113"/>
        <end position="124"/>
    </location>
</feature>
<dbReference type="RefSeq" id="WP_074718405.1">
    <property type="nucleotide sequence ID" value="NZ_FNWV01000013.1"/>
</dbReference>
<feature type="compositionally biased region" description="Basic and acidic residues" evidence="1">
    <location>
        <begin position="168"/>
        <end position="181"/>
    </location>
</feature>
<evidence type="ECO:0000313" key="3">
    <source>
        <dbReference type="Proteomes" id="UP000183190"/>
    </source>
</evidence>
<reference evidence="2 3" key="1">
    <citation type="submission" date="2016-10" db="EMBL/GenBank/DDBJ databases">
        <authorList>
            <person name="de Groot N.N."/>
        </authorList>
    </citation>
    <scope>NUCLEOTIDE SEQUENCE [LARGE SCALE GENOMIC DNA]</scope>
    <source>
        <strain evidence="2 3">YAD2003</strain>
    </source>
</reference>
<dbReference type="AlphaFoldDB" id="A0A1H6L1H4"/>
<accession>A0A1H6L1H4</accession>
<feature type="compositionally biased region" description="Basic and acidic residues" evidence="1">
    <location>
        <begin position="137"/>
        <end position="151"/>
    </location>
</feature>
<feature type="compositionally biased region" description="Basic residues" evidence="1">
    <location>
        <begin position="152"/>
        <end position="167"/>
    </location>
</feature>
<dbReference type="Proteomes" id="UP000183190">
    <property type="component" value="Unassembled WGS sequence"/>
</dbReference>
<evidence type="ECO:0000313" key="2">
    <source>
        <dbReference type="EMBL" id="SEH80099.1"/>
    </source>
</evidence>
<dbReference type="EMBL" id="FNWV01000013">
    <property type="protein sequence ID" value="SEH80099.1"/>
    <property type="molecule type" value="Genomic_DNA"/>
</dbReference>
<dbReference type="OrthoDB" id="1822809at2"/>
<evidence type="ECO:0000256" key="1">
    <source>
        <dbReference type="SAM" id="MobiDB-lite"/>
    </source>
</evidence>
<name>A0A1H6L1H4_RUMFL</name>
<feature type="region of interest" description="Disordered" evidence="1">
    <location>
        <begin position="113"/>
        <end position="187"/>
    </location>
</feature>
<proteinExistence type="predicted"/>
<gene>
    <name evidence="2" type="ORF">SAMN02910265_02770</name>
</gene>
<feature type="compositionally biased region" description="Acidic residues" evidence="1">
    <location>
        <begin position="125"/>
        <end position="136"/>
    </location>
</feature>
<protein>
    <submittedName>
        <fullName evidence="2">Uncharacterized protein</fullName>
    </submittedName>
</protein>